<feature type="domain" description="Inactive STAND" evidence="2">
    <location>
        <begin position="78"/>
        <end position="228"/>
    </location>
</feature>
<evidence type="ECO:0000313" key="3">
    <source>
        <dbReference type="EMBL" id="BAY19995.1"/>
    </source>
</evidence>
<evidence type="ECO:0000313" key="4">
    <source>
        <dbReference type="Proteomes" id="UP000218287"/>
    </source>
</evidence>
<accession>A0A1Z4GR60</accession>
<sequence length="328" mass="38570">MYADQNLHHKRQALQQQYDLVAEKLKRLRCDYAIMADTLVRFQLEKQIEQTEAELNSLDEQLQKLEQVLSDGKLYRALLRLGYQKHTLAFRKFIEAHSIAAFLIHGSPDYGQRWLLNRLVVQYVPSVITGKIVRINLSRIARRSDTNALWRELGGRVGLDRQSPIVEIVERVYQWWQTQNVLLIFYDVDFLSEISLNDLIRDFWLPLTIRAKKAVSQTSDFKLLMFLVDYDGCVASWNLPFAEKLNTTWQPEQPVKLPEIFEFSEDELSKWLEFSADELPMKLVDQVDETIDIIMKNSDNGIPEPTLGEICRLSDCNWYEQEEKWLRL</sequence>
<name>A0A1Z4GR60_9CYAN</name>
<geneLocation type="plasmid" evidence="4">
    <name>Plasmid2 dna</name>
</geneLocation>
<keyword evidence="4" id="KW-1185">Reference proteome</keyword>
<dbReference type="Pfam" id="PF19995">
    <property type="entry name" value="iSTAND"/>
    <property type="match status" value="1"/>
</dbReference>
<dbReference type="InterPro" id="IPR045475">
    <property type="entry name" value="iSTAND"/>
</dbReference>
<evidence type="ECO:0000259" key="2">
    <source>
        <dbReference type="Pfam" id="PF19995"/>
    </source>
</evidence>
<feature type="coiled-coil region" evidence="1">
    <location>
        <begin position="11"/>
        <end position="68"/>
    </location>
</feature>
<organism evidence="3 4">
    <name type="scientific">Anabaenopsis circularis NIES-21</name>
    <dbReference type="NCBI Taxonomy" id="1085406"/>
    <lineage>
        <taxon>Bacteria</taxon>
        <taxon>Bacillati</taxon>
        <taxon>Cyanobacteriota</taxon>
        <taxon>Cyanophyceae</taxon>
        <taxon>Nostocales</taxon>
        <taxon>Nodulariaceae</taxon>
        <taxon>Anabaenopsis</taxon>
    </lineage>
</organism>
<gene>
    <name evidence="3" type="ORF">NIES21_58650</name>
</gene>
<dbReference type="AlphaFoldDB" id="A0A1Z4GR60"/>
<dbReference type="OrthoDB" id="507124at2"/>
<evidence type="ECO:0000256" key="1">
    <source>
        <dbReference type="SAM" id="Coils"/>
    </source>
</evidence>
<proteinExistence type="predicted"/>
<reference evidence="3 4" key="1">
    <citation type="submission" date="2017-06" db="EMBL/GenBank/DDBJ databases">
        <title>Genome sequencing of cyanobaciteial culture collection at National Institute for Environmental Studies (NIES).</title>
        <authorList>
            <person name="Hirose Y."/>
            <person name="Shimura Y."/>
            <person name="Fujisawa T."/>
            <person name="Nakamura Y."/>
            <person name="Kawachi M."/>
        </authorList>
    </citation>
    <scope>NUCLEOTIDE SEQUENCE [LARGE SCALE GENOMIC DNA]</scope>
    <source>
        <strain evidence="3 4">NIES-21</strain>
        <plasmid evidence="4">Plasmid2 dna</plasmid>
    </source>
</reference>
<dbReference type="Proteomes" id="UP000218287">
    <property type="component" value="Plasmid Plasmid2 dna"/>
</dbReference>
<dbReference type="EMBL" id="AP018176">
    <property type="protein sequence ID" value="BAY19995.1"/>
    <property type="molecule type" value="Genomic_DNA"/>
</dbReference>
<keyword evidence="3" id="KW-0614">Plasmid</keyword>
<keyword evidence="1" id="KW-0175">Coiled coil</keyword>
<protein>
    <recommendedName>
        <fullName evidence="2">Inactive STAND domain-containing protein</fullName>
    </recommendedName>
</protein>